<reference evidence="3 4" key="1">
    <citation type="submission" date="2020-12" db="EMBL/GenBank/DDBJ databases">
        <title>Concerted genomic and epigenomic changes stabilize Arabidopsis allopolyploids.</title>
        <authorList>
            <person name="Chen Z."/>
        </authorList>
    </citation>
    <scope>NUCLEOTIDE SEQUENCE [LARGE SCALE GENOMIC DNA]</scope>
    <source>
        <strain evidence="3">As9502</strain>
        <tissue evidence="3">Leaf</tissue>
    </source>
</reference>
<evidence type="ECO:0000313" key="2">
    <source>
        <dbReference type="EMBL" id="KAG7580961.1"/>
    </source>
</evidence>
<dbReference type="EMBL" id="JAEFBJ010000008">
    <property type="protein sequence ID" value="KAG7581601.1"/>
    <property type="molecule type" value="Genomic_DNA"/>
</dbReference>
<keyword evidence="1" id="KW-0812">Transmembrane</keyword>
<evidence type="ECO:0000313" key="3">
    <source>
        <dbReference type="EMBL" id="KAG7581601.1"/>
    </source>
</evidence>
<protein>
    <submittedName>
        <fullName evidence="3">Uncharacterized protein</fullName>
    </submittedName>
</protein>
<evidence type="ECO:0000313" key="4">
    <source>
        <dbReference type="Proteomes" id="UP000694251"/>
    </source>
</evidence>
<keyword evidence="1" id="KW-0472">Membrane</keyword>
<feature type="transmembrane region" description="Helical" evidence="1">
    <location>
        <begin position="44"/>
        <end position="65"/>
    </location>
</feature>
<proteinExistence type="predicted"/>
<organism evidence="3 4">
    <name type="scientific">Arabidopsis suecica</name>
    <name type="common">Swedish thale-cress</name>
    <name type="synonym">Cardaminopsis suecica</name>
    <dbReference type="NCBI Taxonomy" id="45249"/>
    <lineage>
        <taxon>Eukaryota</taxon>
        <taxon>Viridiplantae</taxon>
        <taxon>Streptophyta</taxon>
        <taxon>Embryophyta</taxon>
        <taxon>Tracheophyta</taxon>
        <taxon>Spermatophyta</taxon>
        <taxon>Magnoliopsida</taxon>
        <taxon>eudicotyledons</taxon>
        <taxon>Gunneridae</taxon>
        <taxon>Pentapetalae</taxon>
        <taxon>rosids</taxon>
        <taxon>malvids</taxon>
        <taxon>Brassicales</taxon>
        <taxon>Brassicaceae</taxon>
        <taxon>Camelineae</taxon>
        <taxon>Arabidopsis</taxon>
    </lineage>
</organism>
<keyword evidence="1" id="KW-1133">Transmembrane helix</keyword>
<comment type="caution">
    <text evidence="3">The sequence shown here is derived from an EMBL/GenBank/DDBJ whole genome shotgun (WGS) entry which is preliminary data.</text>
</comment>
<sequence>MPPISLRSVIAQCRGVRLMWSRRNFCSSRNVNESMTGEGSSMTVVVKGINAGFSLFVYGFGAYLVRDCMKMNKRRREWEKAEEERKRKAHDLAFSVFNN</sequence>
<gene>
    <name evidence="2" type="ORF">ISN44_As08g007070</name>
    <name evidence="3" type="ORF">ISN44_As08g012640</name>
</gene>
<dbReference type="AlphaFoldDB" id="A0A8T2BC94"/>
<evidence type="ECO:0000256" key="1">
    <source>
        <dbReference type="SAM" id="Phobius"/>
    </source>
</evidence>
<dbReference type="Proteomes" id="UP000694251">
    <property type="component" value="Chromosome 8"/>
</dbReference>
<name>A0A8T2BC94_ARASU</name>
<dbReference type="EMBL" id="JAEFBJ010000008">
    <property type="protein sequence ID" value="KAG7580961.1"/>
    <property type="molecule type" value="Genomic_DNA"/>
</dbReference>
<keyword evidence="4" id="KW-1185">Reference proteome</keyword>
<accession>A0A8T2BC94</accession>